<dbReference type="Proteomes" id="UP001055811">
    <property type="component" value="Linkage Group LG01"/>
</dbReference>
<gene>
    <name evidence="1" type="ORF">L2E82_05643</name>
</gene>
<proteinExistence type="predicted"/>
<accession>A0ACB9H9D9</accession>
<protein>
    <submittedName>
        <fullName evidence="1">Uncharacterized protein</fullName>
    </submittedName>
</protein>
<evidence type="ECO:0000313" key="1">
    <source>
        <dbReference type="EMBL" id="KAI3791780.1"/>
    </source>
</evidence>
<name>A0ACB9H9D9_CICIN</name>
<comment type="caution">
    <text evidence="1">The sequence shown here is derived from an EMBL/GenBank/DDBJ whole genome shotgun (WGS) entry which is preliminary data.</text>
</comment>
<reference evidence="2" key="1">
    <citation type="journal article" date="2022" name="Mol. Ecol. Resour.">
        <title>The genomes of chicory, endive, great burdock and yacon provide insights into Asteraceae palaeo-polyploidization history and plant inulin production.</title>
        <authorList>
            <person name="Fan W."/>
            <person name="Wang S."/>
            <person name="Wang H."/>
            <person name="Wang A."/>
            <person name="Jiang F."/>
            <person name="Liu H."/>
            <person name="Zhao H."/>
            <person name="Xu D."/>
            <person name="Zhang Y."/>
        </authorList>
    </citation>
    <scope>NUCLEOTIDE SEQUENCE [LARGE SCALE GENOMIC DNA]</scope>
    <source>
        <strain evidence="2">cv. Punajuju</strain>
    </source>
</reference>
<sequence length="94" mass="10645">MDTGSALNEKDPLVSPVQRAHVSKIYTVDQIPRNPTADIEHYNQPTTFDLFFPFISTYLPIPPLFPHPPPPLYKRHPPPPNNSAISISLHTHRV</sequence>
<reference evidence="1 2" key="2">
    <citation type="journal article" date="2022" name="Mol. Ecol. Resour.">
        <title>The genomes of chicory, endive, great burdock and yacon provide insights into Asteraceae paleo-polyploidization history and plant inulin production.</title>
        <authorList>
            <person name="Fan W."/>
            <person name="Wang S."/>
            <person name="Wang H."/>
            <person name="Wang A."/>
            <person name="Jiang F."/>
            <person name="Liu H."/>
            <person name="Zhao H."/>
            <person name="Xu D."/>
            <person name="Zhang Y."/>
        </authorList>
    </citation>
    <scope>NUCLEOTIDE SEQUENCE [LARGE SCALE GENOMIC DNA]</scope>
    <source>
        <strain evidence="2">cv. Punajuju</strain>
        <tissue evidence="1">Leaves</tissue>
    </source>
</reference>
<evidence type="ECO:0000313" key="2">
    <source>
        <dbReference type="Proteomes" id="UP001055811"/>
    </source>
</evidence>
<keyword evidence="2" id="KW-1185">Reference proteome</keyword>
<dbReference type="EMBL" id="CM042009">
    <property type="protein sequence ID" value="KAI3791780.1"/>
    <property type="molecule type" value="Genomic_DNA"/>
</dbReference>
<organism evidence="1 2">
    <name type="scientific">Cichorium intybus</name>
    <name type="common">Chicory</name>
    <dbReference type="NCBI Taxonomy" id="13427"/>
    <lineage>
        <taxon>Eukaryota</taxon>
        <taxon>Viridiplantae</taxon>
        <taxon>Streptophyta</taxon>
        <taxon>Embryophyta</taxon>
        <taxon>Tracheophyta</taxon>
        <taxon>Spermatophyta</taxon>
        <taxon>Magnoliopsida</taxon>
        <taxon>eudicotyledons</taxon>
        <taxon>Gunneridae</taxon>
        <taxon>Pentapetalae</taxon>
        <taxon>asterids</taxon>
        <taxon>campanulids</taxon>
        <taxon>Asterales</taxon>
        <taxon>Asteraceae</taxon>
        <taxon>Cichorioideae</taxon>
        <taxon>Cichorieae</taxon>
        <taxon>Cichoriinae</taxon>
        <taxon>Cichorium</taxon>
    </lineage>
</organism>